<evidence type="ECO:0000313" key="2">
    <source>
        <dbReference type="EMBL" id="MBU8866661.1"/>
    </source>
</evidence>
<dbReference type="Proteomes" id="UP000824166">
    <property type="component" value="Unassembled WGS sequence"/>
</dbReference>
<accession>A0ABS6I7F8</accession>
<reference evidence="2 3" key="1">
    <citation type="submission" date="2021-06" db="EMBL/GenBank/DDBJ databases">
        <authorList>
            <person name="Jeong J.W."/>
        </authorList>
    </citation>
    <scope>NUCLEOTIDE SEQUENCE [LARGE SCALE GENOMIC DNA]</scope>
    <source>
        <strain evidence="2 3">MMS21-TAE1-1</strain>
    </source>
</reference>
<sequence length="102" mass="11136">MMKIGQEPETPREVPEADALEQQTPVLPEASEEFELTKPLPDDAPEADVLEQRTDVLPGGSAFSRLAGASEAEAAEADYIEQALAPSFEEDDDYREDNEEVG</sequence>
<keyword evidence="3" id="KW-1185">Reference proteome</keyword>
<feature type="region of interest" description="Disordered" evidence="1">
    <location>
        <begin position="1"/>
        <end position="29"/>
    </location>
</feature>
<protein>
    <submittedName>
        <fullName evidence="2">Uncharacterized protein</fullName>
    </submittedName>
</protein>
<evidence type="ECO:0000313" key="3">
    <source>
        <dbReference type="Proteomes" id="UP000824166"/>
    </source>
</evidence>
<proteinExistence type="predicted"/>
<evidence type="ECO:0000256" key="1">
    <source>
        <dbReference type="SAM" id="MobiDB-lite"/>
    </source>
</evidence>
<name>A0ABS6I7F8_9MICC</name>
<organism evidence="2 3">
    <name type="scientific">Paenarthrobacter aromaticivorans</name>
    <dbReference type="NCBI Taxonomy" id="2849150"/>
    <lineage>
        <taxon>Bacteria</taxon>
        <taxon>Bacillati</taxon>
        <taxon>Actinomycetota</taxon>
        <taxon>Actinomycetes</taxon>
        <taxon>Micrococcales</taxon>
        <taxon>Micrococcaceae</taxon>
        <taxon>Paenarthrobacter</taxon>
    </lineage>
</organism>
<dbReference type="RefSeq" id="WP_216924820.1">
    <property type="nucleotide sequence ID" value="NZ_JAHOPC010000005.1"/>
</dbReference>
<comment type="caution">
    <text evidence="2">The sequence shown here is derived from an EMBL/GenBank/DDBJ whole genome shotgun (WGS) entry which is preliminary data.</text>
</comment>
<dbReference type="EMBL" id="JAHOPC010000005">
    <property type="protein sequence ID" value="MBU8866661.1"/>
    <property type="molecule type" value="Genomic_DNA"/>
</dbReference>
<gene>
    <name evidence="2" type="ORF">KSW38_10210</name>
</gene>